<accession>A0A5P1EKK5</accession>
<dbReference type="OrthoDB" id="2020429at2759"/>
<dbReference type="GO" id="GO:0010258">
    <property type="term" value="P:NADH dehydrogenase complex (plastoquinone) assembly"/>
    <property type="evidence" value="ECO:0007669"/>
    <property type="project" value="InterPro"/>
</dbReference>
<proteinExistence type="predicted"/>
<dbReference type="EMBL" id="CM007387">
    <property type="protein sequence ID" value="ONK65121.1"/>
    <property type="molecule type" value="Genomic_DNA"/>
</dbReference>
<sequence>MPISLGAFITPPQLQLNRNFQGLSVRCQSSQQKPASGGGHNELQIGSPIILVEAPPTLKTATSMPSLRVNTGEVKPGDVGRIVSRKPKDVWAVRLAIGTYLIDGKHFQPLVLDE</sequence>
<dbReference type="OMA" id="CEIANEP"/>
<dbReference type="AlphaFoldDB" id="A0A5P1EKK5"/>
<reference evidence="2" key="1">
    <citation type="journal article" date="2017" name="Nat. Commun.">
        <title>The asparagus genome sheds light on the origin and evolution of a young Y chromosome.</title>
        <authorList>
            <person name="Harkess A."/>
            <person name="Zhou J."/>
            <person name="Xu C."/>
            <person name="Bowers J.E."/>
            <person name="Van der Hulst R."/>
            <person name="Ayyampalayam S."/>
            <person name="Mercati F."/>
            <person name="Riccardi P."/>
            <person name="McKain M.R."/>
            <person name="Kakrana A."/>
            <person name="Tang H."/>
            <person name="Ray J."/>
            <person name="Groenendijk J."/>
            <person name="Arikit S."/>
            <person name="Mathioni S.M."/>
            <person name="Nakano M."/>
            <person name="Shan H."/>
            <person name="Telgmann-Rauber A."/>
            <person name="Kanno A."/>
            <person name="Yue Z."/>
            <person name="Chen H."/>
            <person name="Li W."/>
            <person name="Chen Y."/>
            <person name="Xu X."/>
            <person name="Zhang Y."/>
            <person name="Luo S."/>
            <person name="Chen H."/>
            <person name="Gao J."/>
            <person name="Mao Z."/>
            <person name="Pires J.C."/>
            <person name="Luo M."/>
            <person name="Kudrna D."/>
            <person name="Wing R.A."/>
            <person name="Meyers B.C."/>
            <person name="Yi K."/>
            <person name="Kong H."/>
            <person name="Lavrijsen P."/>
            <person name="Sunseri F."/>
            <person name="Falavigna A."/>
            <person name="Ye Y."/>
            <person name="Leebens-Mack J.H."/>
            <person name="Chen G."/>
        </authorList>
    </citation>
    <scope>NUCLEOTIDE SEQUENCE [LARGE SCALE GENOMIC DNA]</scope>
    <source>
        <strain evidence="2">cv. DH0086</strain>
    </source>
</reference>
<dbReference type="InterPro" id="IPR021495">
    <property type="entry name" value="CRR42-like"/>
</dbReference>
<keyword evidence="2" id="KW-1185">Reference proteome</keyword>
<gene>
    <name evidence="1" type="ORF">A4U43_C07F33890</name>
</gene>
<dbReference type="PANTHER" id="PTHR36799">
    <property type="match status" value="1"/>
</dbReference>
<dbReference type="PANTHER" id="PTHR36799:SF2">
    <property type="entry name" value="PROTEIN CHLORORESPIRATORY REDUCTION 42, CHLOROPLASTIC"/>
    <property type="match status" value="1"/>
</dbReference>
<name>A0A5P1EKK5_ASPOF</name>
<dbReference type="Pfam" id="PF11347">
    <property type="entry name" value="CRR42-like"/>
    <property type="match status" value="1"/>
</dbReference>
<evidence type="ECO:0000313" key="2">
    <source>
        <dbReference type="Proteomes" id="UP000243459"/>
    </source>
</evidence>
<protein>
    <recommendedName>
        <fullName evidence="3">Chlororespiratory reduction 42</fullName>
    </recommendedName>
</protein>
<dbReference type="Gramene" id="ONK65121">
    <property type="protein sequence ID" value="ONK65121"/>
    <property type="gene ID" value="A4U43_C07F33890"/>
</dbReference>
<organism evidence="1 2">
    <name type="scientific">Asparagus officinalis</name>
    <name type="common">Garden asparagus</name>
    <dbReference type="NCBI Taxonomy" id="4686"/>
    <lineage>
        <taxon>Eukaryota</taxon>
        <taxon>Viridiplantae</taxon>
        <taxon>Streptophyta</taxon>
        <taxon>Embryophyta</taxon>
        <taxon>Tracheophyta</taxon>
        <taxon>Spermatophyta</taxon>
        <taxon>Magnoliopsida</taxon>
        <taxon>Liliopsida</taxon>
        <taxon>Asparagales</taxon>
        <taxon>Asparagaceae</taxon>
        <taxon>Asparagoideae</taxon>
        <taxon>Asparagus</taxon>
    </lineage>
</organism>
<evidence type="ECO:0008006" key="3">
    <source>
        <dbReference type="Google" id="ProtNLM"/>
    </source>
</evidence>
<dbReference type="Proteomes" id="UP000243459">
    <property type="component" value="Chromosome 7"/>
</dbReference>
<evidence type="ECO:0000313" key="1">
    <source>
        <dbReference type="EMBL" id="ONK65121.1"/>
    </source>
</evidence>